<evidence type="ECO:0000313" key="2">
    <source>
        <dbReference type="Proteomes" id="UP000830395"/>
    </source>
</evidence>
<evidence type="ECO:0000313" key="1">
    <source>
        <dbReference type="EMBL" id="MCJ8738283.1"/>
    </source>
</evidence>
<protein>
    <submittedName>
        <fullName evidence="1">Uncharacterized protein</fullName>
    </submittedName>
</protein>
<keyword evidence="2" id="KW-1185">Reference proteome</keyword>
<proteinExistence type="predicted"/>
<reference evidence="1" key="1">
    <citation type="submission" date="2020-02" db="EMBL/GenBank/DDBJ databases">
        <title>Genome sequencing of the panga catfish, Pangasius djambal.</title>
        <authorList>
            <person name="Wen M."/>
            <person name="Zahm M."/>
            <person name="Roques C."/>
            <person name="Cabau C."/>
            <person name="Klopp C."/>
            <person name="Donnadieu C."/>
            <person name="Jouanno E."/>
            <person name="Avarre J.-C."/>
            <person name="Campet M."/>
            <person name="Ha T."/>
            <person name="Dugue R."/>
            <person name="Lampietro C."/>
            <person name="Louis A."/>
            <person name="Herpin A."/>
            <person name="Echchiki A."/>
            <person name="Berthelot C."/>
            <person name="Parey E."/>
            <person name="Roest-Crollius H."/>
            <person name="Braasch I."/>
            <person name="Postlethwait J.H."/>
            <person name="Bobe J."/>
            <person name="Montfort J."/>
            <person name="Bouchez O."/>
            <person name="Begum T."/>
            <person name="Schartl M."/>
            <person name="Gustiano R."/>
            <person name="Guiguen Y."/>
        </authorList>
    </citation>
    <scope>NUCLEOTIDE SEQUENCE</scope>
    <source>
        <strain evidence="1">Pdj_M5554</strain>
    </source>
</reference>
<name>A0ACC5YR68_9TELE</name>
<dbReference type="EMBL" id="CM040986">
    <property type="protein sequence ID" value="MCJ8738283.1"/>
    <property type="molecule type" value="Genomic_DNA"/>
</dbReference>
<organism evidence="1 2">
    <name type="scientific">Pangasius djambal</name>
    <dbReference type="NCBI Taxonomy" id="1691987"/>
    <lineage>
        <taxon>Eukaryota</taxon>
        <taxon>Metazoa</taxon>
        <taxon>Chordata</taxon>
        <taxon>Craniata</taxon>
        <taxon>Vertebrata</taxon>
        <taxon>Euteleostomi</taxon>
        <taxon>Actinopterygii</taxon>
        <taxon>Neopterygii</taxon>
        <taxon>Teleostei</taxon>
        <taxon>Ostariophysi</taxon>
        <taxon>Siluriformes</taxon>
        <taxon>Pangasiidae</taxon>
        <taxon>Pangasius</taxon>
    </lineage>
</organism>
<dbReference type="Proteomes" id="UP000830395">
    <property type="component" value="Chromosome 12"/>
</dbReference>
<gene>
    <name evidence="1" type="ORF">PDJAM_G00034030</name>
</gene>
<accession>A0ACC5YR68</accession>
<comment type="caution">
    <text evidence="1">The sequence shown here is derived from an EMBL/GenBank/DDBJ whole genome shotgun (WGS) entry which is preliminary data.</text>
</comment>
<sequence>MRHGGGTLRVTLTLLCAAALVLSAESRRGNKQPRCPVGCTCTKDNALCENIRTVPHTFPPDVVSLSFVKSGFTEIAPGSFLHTPSLQLLLFTANTFDSIDEDAFQGLPHLEYLFIENNKIESMSPLAFRGLKSLLHLSLAYNNLETLPKDVFKGMDALTKVDLRGNMFVCDCKLKWLVEWMHNTNATVDQIHCSGPPLYQGKKINELMPQVFDCITAVEWMHNTNATVDQIHCSGPPLYQGKKINELMPQVFDCITAEFVSKKTLKFESISVETFAVGNDQYAVFAQPFAGTCSFMEWDHVNMEFRPYDSIESTSTVVCKPMVIDGQLFIIVAQLFGGSHIYKRDTSAHKFIKIQDIDILKIRKPNDVETFRLDGEWFFAIADSSKAGSTTVYKWNGNGFYSHQSLHPWHRDTDVEYLEIGGKPHLILSSSSQRPVVYQWSRSQKRFERRTDIPETEDVYAVKHFRARGELYICLTRFIGDSKVMRWDGAMFTEVQSVPSRGSMVFQPVTVGSWQYAILGSDYSLTQVYQWDSKKGRFVHFQELNVQAPRAFSLVSIDNHELLLASSFKGRTQIYEHLIIDLSN</sequence>